<dbReference type="AlphaFoldDB" id="A0A8D8IAW0"/>
<dbReference type="EMBL" id="HBUE01243724">
    <property type="protein sequence ID" value="CAG6550752.1"/>
    <property type="molecule type" value="Transcribed_RNA"/>
</dbReference>
<protein>
    <submittedName>
        <fullName evidence="1">(northern house mosquito) hypothetical protein</fullName>
    </submittedName>
</protein>
<reference evidence="1" key="1">
    <citation type="submission" date="2021-05" db="EMBL/GenBank/DDBJ databases">
        <authorList>
            <person name="Alioto T."/>
            <person name="Alioto T."/>
            <person name="Gomez Garrido J."/>
        </authorList>
    </citation>
    <scope>NUCLEOTIDE SEQUENCE</scope>
</reference>
<proteinExistence type="predicted"/>
<name>A0A8D8IAW0_CULPI</name>
<accession>A0A8D8IAW0</accession>
<organism evidence="1">
    <name type="scientific">Culex pipiens</name>
    <name type="common">House mosquito</name>
    <dbReference type="NCBI Taxonomy" id="7175"/>
    <lineage>
        <taxon>Eukaryota</taxon>
        <taxon>Metazoa</taxon>
        <taxon>Ecdysozoa</taxon>
        <taxon>Arthropoda</taxon>
        <taxon>Hexapoda</taxon>
        <taxon>Insecta</taxon>
        <taxon>Pterygota</taxon>
        <taxon>Neoptera</taxon>
        <taxon>Endopterygota</taxon>
        <taxon>Diptera</taxon>
        <taxon>Nematocera</taxon>
        <taxon>Culicoidea</taxon>
        <taxon>Culicidae</taxon>
        <taxon>Culicinae</taxon>
        <taxon>Culicini</taxon>
        <taxon>Culex</taxon>
        <taxon>Culex</taxon>
    </lineage>
</organism>
<dbReference type="EMBL" id="HBUE01350824">
    <property type="protein sequence ID" value="CAG6603048.1"/>
    <property type="molecule type" value="Transcribed_RNA"/>
</dbReference>
<sequence>MITDHTNQPKIKINHRISLEKRLQIHHRGKVILLTFLHRFKNYLTLPRPNDRSGLLQFRVRPSEISPNQSILLQVFIAHNQLVAPANPSFLPPIFHREERPNHVQVFAIVDATCHSARGQGNPAGGADLLDQILG</sequence>
<evidence type="ECO:0000313" key="1">
    <source>
        <dbReference type="EMBL" id="CAG6550754.1"/>
    </source>
</evidence>
<dbReference type="EMBL" id="HBUE01243726">
    <property type="protein sequence ID" value="CAG6550754.1"/>
    <property type="molecule type" value="Transcribed_RNA"/>
</dbReference>
<dbReference type="EMBL" id="HBUE01350822">
    <property type="protein sequence ID" value="CAG6603046.1"/>
    <property type="molecule type" value="Transcribed_RNA"/>
</dbReference>